<feature type="domain" description="Reverse transcriptase RNase H-like" evidence="7">
    <location>
        <begin position="27"/>
        <end position="79"/>
    </location>
</feature>
<proteinExistence type="predicted"/>
<comment type="caution">
    <text evidence="8">The sequence shown here is derived from an EMBL/GenBank/DDBJ whole genome shotgun (WGS) entry which is preliminary data.</text>
</comment>
<organism evidence="8 9">
    <name type="scientific">Plakobranchus ocellatus</name>
    <dbReference type="NCBI Taxonomy" id="259542"/>
    <lineage>
        <taxon>Eukaryota</taxon>
        <taxon>Metazoa</taxon>
        <taxon>Spiralia</taxon>
        <taxon>Lophotrochozoa</taxon>
        <taxon>Mollusca</taxon>
        <taxon>Gastropoda</taxon>
        <taxon>Heterobranchia</taxon>
        <taxon>Euthyneura</taxon>
        <taxon>Panpulmonata</taxon>
        <taxon>Sacoglossa</taxon>
        <taxon>Placobranchoidea</taxon>
        <taxon>Plakobranchidae</taxon>
        <taxon>Plakobranchus</taxon>
    </lineage>
</organism>
<protein>
    <submittedName>
        <fullName evidence="8">Enzymatic polyprotein</fullName>
    </submittedName>
</protein>
<keyword evidence="9" id="KW-1185">Reference proteome</keyword>
<keyword evidence="3" id="KW-0540">Nuclease</keyword>
<dbReference type="Pfam" id="PF17917">
    <property type="entry name" value="RT_RNaseH"/>
    <property type="match status" value="1"/>
</dbReference>
<dbReference type="InterPro" id="IPR041373">
    <property type="entry name" value="RT_RNaseH"/>
</dbReference>
<evidence type="ECO:0000256" key="2">
    <source>
        <dbReference type="ARBA" id="ARBA00022695"/>
    </source>
</evidence>
<dbReference type="GO" id="GO:0004519">
    <property type="term" value="F:endonuclease activity"/>
    <property type="evidence" value="ECO:0007669"/>
    <property type="project" value="UniProtKB-KW"/>
</dbReference>
<dbReference type="Proteomes" id="UP000735302">
    <property type="component" value="Unassembled WGS sequence"/>
</dbReference>
<dbReference type="GO" id="GO:0016787">
    <property type="term" value="F:hydrolase activity"/>
    <property type="evidence" value="ECO:0007669"/>
    <property type="project" value="UniProtKB-KW"/>
</dbReference>
<reference evidence="8 9" key="1">
    <citation type="journal article" date="2021" name="Elife">
        <title>Chloroplast acquisition without the gene transfer in kleptoplastic sea slugs, Plakobranchus ocellatus.</title>
        <authorList>
            <person name="Maeda T."/>
            <person name="Takahashi S."/>
            <person name="Yoshida T."/>
            <person name="Shimamura S."/>
            <person name="Takaki Y."/>
            <person name="Nagai Y."/>
            <person name="Toyoda A."/>
            <person name="Suzuki Y."/>
            <person name="Arimoto A."/>
            <person name="Ishii H."/>
            <person name="Satoh N."/>
            <person name="Nishiyama T."/>
            <person name="Hasebe M."/>
            <person name="Maruyama T."/>
            <person name="Minagawa J."/>
            <person name="Obokata J."/>
            <person name="Shigenobu S."/>
        </authorList>
    </citation>
    <scope>NUCLEOTIDE SEQUENCE [LARGE SCALE GENOMIC DNA]</scope>
</reference>
<sequence>MDNISFLLKQKYCKCSSKTPACCPHDWKLCLVGSRFITPAKSRYAPIEVESHTLAYALQQTRYYTLGCSDLIVATDHEIDNRRLLNLKEKTHAHRLTITHVSGTKNKGFDAASCYPAVLERGEHPLDDPTG</sequence>
<evidence type="ECO:0000256" key="1">
    <source>
        <dbReference type="ARBA" id="ARBA00022679"/>
    </source>
</evidence>
<keyword evidence="6" id="KW-0695">RNA-directed DNA polymerase</keyword>
<dbReference type="EMBL" id="BLXT01008305">
    <property type="protein sequence ID" value="GFO47397.1"/>
    <property type="molecule type" value="Genomic_DNA"/>
</dbReference>
<evidence type="ECO:0000259" key="7">
    <source>
        <dbReference type="Pfam" id="PF17917"/>
    </source>
</evidence>
<evidence type="ECO:0000256" key="5">
    <source>
        <dbReference type="ARBA" id="ARBA00022801"/>
    </source>
</evidence>
<name>A0AAV4DST5_9GAST</name>
<dbReference type="GO" id="GO:0003964">
    <property type="term" value="F:RNA-directed DNA polymerase activity"/>
    <property type="evidence" value="ECO:0007669"/>
    <property type="project" value="UniProtKB-KW"/>
</dbReference>
<evidence type="ECO:0000313" key="9">
    <source>
        <dbReference type="Proteomes" id="UP000735302"/>
    </source>
</evidence>
<keyword evidence="4" id="KW-0255">Endonuclease</keyword>
<keyword evidence="5" id="KW-0378">Hydrolase</keyword>
<evidence type="ECO:0000256" key="4">
    <source>
        <dbReference type="ARBA" id="ARBA00022759"/>
    </source>
</evidence>
<evidence type="ECO:0000313" key="8">
    <source>
        <dbReference type="EMBL" id="GFO47397.1"/>
    </source>
</evidence>
<dbReference type="AlphaFoldDB" id="A0AAV4DST5"/>
<evidence type="ECO:0000256" key="6">
    <source>
        <dbReference type="ARBA" id="ARBA00022918"/>
    </source>
</evidence>
<keyword evidence="2" id="KW-0548">Nucleotidyltransferase</keyword>
<accession>A0AAV4DST5</accession>
<keyword evidence="1" id="KW-0808">Transferase</keyword>
<evidence type="ECO:0000256" key="3">
    <source>
        <dbReference type="ARBA" id="ARBA00022722"/>
    </source>
</evidence>
<gene>
    <name evidence="8" type="ORF">PoB_007390200</name>
</gene>